<feature type="transmembrane region" description="Helical" evidence="5">
    <location>
        <begin position="261"/>
        <end position="286"/>
    </location>
</feature>
<evidence type="ECO:0008006" key="8">
    <source>
        <dbReference type="Google" id="ProtNLM"/>
    </source>
</evidence>
<feature type="transmembrane region" description="Helical" evidence="5">
    <location>
        <begin position="361"/>
        <end position="379"/>
    </location>
</feature>
<evidence type="ECO:0000256" key="5">
    <source>
        <dbReference type="SAM" id="Phobius"/>
    </source>
</evidence>
<evidence type="ECO:0000256" key="2">
    <source>
        <dbReference type="ARBA" id="ARBA00022692"/>
    </source>
</evidence>
<evidence type="ECO:0000256" key="4">
    <source>
        <dbReference type="ARBA" id="ARBA00023136"/>
    </source>
</evidence>
<dbReference type="EMBL" id="JELW01000002">
    <property type="protein sequence ID" value="EXV04368.1"/>
    <property type="molecule type" value="Genomic_DNA"/>
</dbReference>
<dbReference type="eggNOG" id="ENOG502QWBF">
    <property type="taxonomic scope" value="Eukaryota"/>
</dbReference>
<dbReference type="GO" id="GO:0022857">
    <property type="term" value="F:transmembrane transporter activity"/>
    <property type="evidence" value="ECO:0007669"/>
    <property type="project" value="InterPro"/>
</dbReference>
<evidence type="ECO:0000256" key="3">
    <source>
        <dbReference type="ARBA" id="ARBA00022989"/>
    </source>
</evidence>
<feature type="transmembrane region" description="Helical" evidence="5">
    <location>
        <begin position="426"/>
        <end position="448"/>
    </location>
</feature>
<feature type="transmembrane region" description="Helical" evidence="5">
    <location>
        <begin position="337"/>
        <end position="355"/>
    </location>
</feature>
<dbReference type="CDD" id="cd06174">
    <property type="entry name" value="MFS"/>
    <property type="match status" value="1"/>
</dbReference>
<organism evidence="6 7">
    <name type="scientific">Metarhizium robertsii</name>
    <dbReference type="NCBI Taxonomy" id="568076"/>
    <lineage>
        <taxon>Eukaryota</taxon>
        <taxon>Fungi</taxon>
        <taxon>Dikarya</taxon>
        <taxon>Ascomycota</taxon>
        <taxon>Pezizomycotina</taxon>
        <taxon>Sordariomycetes</taxon>
        <taxon>Hypocreomycetidae</taxon>
        <taxon>Hypocreales</taxon>
        <taxon>Clavicipitaceae</taxon>
        <taxon>Metarhizium</taxon>
    </lineage>
</organism>
<feature type="transmembrane region" description="Helical" evidence="5">
    <location>
        <begin position="177"/>
        <end position="200"/>
    </location>
</feature>
<feature type="transmembrane region" description="Helical" evidence="5">
    <location>
        <begin position="206"/>
        <end position="225"/>
    </location>
</feature>
<comment type="caution">
    <text evidence="6">The sequence shown here is derived from an EMBL/GenBank/DDBJ whole genome shotgun (WGS) entry which is preliminary data.</text>
</comment>
<comment type="subcellular location">
    <subcellularLocation>
        <location evidence="1">Membrane</location>
        <topology evidence="1">Multi-pass membrane protein</topology>
    </subcellularLocation>
</comment>
<dbReference type="AlphaFoldDB" id="A0A0A1V455"/>
<reference evidence="6 7" key="1">
    <citation type="submission" date="2014-02" db="EMBL/GenBank/DDBJ databases">
        <title>The genome sequence of the entomopathogenic fungus Metarhizium robertsii ARSEF 2575.</title>
        <authorList>
            <person name="Giuliano Garisto Donzelli B."/>
            <person name="Roe B.A."/>
            <person name="Macmil S.L."/>
            <person name="Krasnoff S.B."/>
            <person name="Gibson D.M."/>
        </authorList>
    </citation>
    <scope>NUCLEOTIDE SEQUENCE [LARGE SCALE GENOMIC DNA]</scope>
    <source>
        <strain evidence="6 7">ARSEF 2575</strain>
    </source>
</reference>
<evidence type="ECO:0000256" key="1">
    <source>
        <dbReference type="ARBA" id="ARBA00004141"/>
    </source>
</evidence>
<dbReference type="OrthoDB" id="194139at2759"/>
<dbReference type="Pfam" id="PF07690">
    <property type="entry name" value="MFS_1"/>
    <property type="match status" value="1"/>
</dbReference>
<dbReference type="Gene3D" id="1.20.1250.20">
    <property type="entry name" value="MFS general substrate transporter like domains"/>
    <property type="match status" value="1"/>
</dbReference>
<dbReference type="PANTHER" id="PTHR23507">
    <property type="entry name" value="ZGC:174356"/>
    <property type="match status" value="1"/>
</dbReference>
<keyword evidence="3 5" id="KW-1133">Transmembrane helix</keyword>
<name>A0A0A1V455_9HYPO</name>
<dbReference type="InterPro" id="IPR011701">
    <property type="entry name" value="MFS"/>
</dbReference>
<feature type="transmembrane region" description="Helical" evidence="5">
    <location>
        <begin position="298"/>
        <end position="316"/>
    </location>
</feature>
<dbReference type="GO" id="GO:0016020">
    <property type="term" value="C:membrane"/>
    <property type="evidence" value="ECO:0007669"/>
    <property type="project" value="UniProtKB-SubCell"/>
</dbReference>
<accession>A0A0A1V455</accession>
<feature type="transmembrane region" description="Helical" evidence="5">
    <location>
        <begin position="391"/>
        <end position="414"/>
    </location>
</feature>
<evidence type="ECO:0000313" key="7">
    <source>
        <dbReference type="Proteomes" id="UP000030151"/>
    </source>
</evidence>
<feature type="transmembrane region" description="Helical" evidence="5">
    <location>
        <begin position="7"/>
        <end position="27"/>
    </location>
</feature>
<protein>
    <recommendedName>
        <fullName evidence="8">MFS transporter</fullName>
    </recommendedName>
</protein>
<keyword evidence="4 5" id="KW-0472">Membrane</keyword>
<proteinExistence type="predicted"/>
<sequence>MRPKIPVAYLLPFLCVTLFVTQLGLSLSDLPSLKLMQDIACKKHYGLVTQELLPEEKCRDAAVQRILNRVNIGISVSVTIGILVSLMVLASGALVAFPLGILADRVGRVPILAASLLSLFLSQGYAMLVCWRWEAMPLEAMWAMGVFFLLGGGQRMAEAIVFTMVADVAPRSQRASWFQWVVGAVLAAELAGPFLSARLIESSIWLPLYVSLALVAVGGILLALLSPETLCSKTDCVKEDLDGGSPVTTKRTIIAIFSRPAVFLVPGAVLSLPMAATLSGILFRFMPVQFHWQLSKSALLVSLRSMITLVTLLLLLPGAAYICNKKTTYSHRYRDGIFLRASAFCFLAGSAFLVLVLNQGFIIAGVVLSALGSGIPTLCRSMIVSALGEKSIGLLFGILAIGEIIGFLCCTVAMGALFDVALTSWIGYPFVLGVVLAGAIFITSWMAGTSKEKATPEKVDVVLEPLKS</sequence>
<feature type="transmembrane region" description="Helical" evidence="5">
    <location>
        <begin position="109"/>
        <end position="128"/>
    </location>
</feature>
<evidence type="ECO:0000313" key="6">
    <source>
        <dbReference type="EMBL" id="EXV04368.1"/>
    </source>
</evidence>
<keyword evidence="2 5" id="KW-0812">Transmembrane</keyword>
<gene>
    <name evidence="6" type="ORF">X797_002041</name>
</gene>
<dbReference type="Proteomes" id="UP000030151">
    <property type="component" value="Unassembled WGS sequence"/>
</dbReference>
<dbReference type="InterPro" id="IPR036259">
    <property type="entry name" value="MFS_trans_sf"/>
</dbReference>
<dbReference type="HOGENOM" id="CLU_013756_0_0_1"/>
<dbReference type="PANTHER" id="PTHR23507:SF1">
    <property type="entry name" value="FI18259P1-RELATED"/>
    <property type="match status" value="1"/>
</dbReference>
<feature type="transmembrane region" description="Helical" evidence="5">
    <location>
        <begin position="72"/>
        <end position="97"/>
    </location>
</feature>
<dbReference type="SUPFAM" id="SSF103473">
    <property type="entry name" value="MFS general substrate transporter"/>
    <property type="match status" value="1"/>
</dbReference>
<feature type="transmembrane region" description="Helical" evidence="5">
    <location>
        <begin position="140"/>
        <end position="165"/>
    </location>
</feature>